<dbReference type="AlphaFoldDB" id="A0A420XP06"/>
<dbReference type="InParanoid" id="A0A420XP06"/>
<keyword evidence="1" id="KW-1133">Transmembrane helix</keyword>
<reference evidence="2 3" key="1">
    <citation type="submission" date="2018-10" db="EMBL/GenBank/DDBJ databases">
        <title>Genomic Encyclopedia of Archaeal and Bacterial Type Strains, Phase II (KMG-II): from individual species to whole genera.</title>
        <authorList>
            <person name="Goeker M."/>
        </authorList>
    </citation>
    <scope>NUCLEOTIDE SEQUENCE [LARGE SCALE GENOMIC DNA]</scope>
    <source>
        <strain evidence="2 3">RP-AC37</strain>
    </source>
</reference>
<name>A0A420XP06_9ACTN</name>
<evidence type="ECO:0000313" key="3">
    <source>
        <dbReference type="Proteomes" id="UP000281955"/>
    </source>
</evidence>
<keyword evidence="1" id="KW-0812">Transmembrane</keyword>
<keyword evidence="1" id="KW-0472">Membrane</keyword>
<comment type="caution">
    <text evidence="2">The sequence shown here is derived from an EMBL/GenBank/DDBJ whole genome shotgun (WGS) entry which is preliminary data.</text>
</comment>
<dbReference type="EMBL" id="RBWV01000012">
    <property type="protein sequence ID" value="RKS73931.1"/>
    <property type="molecule type" value="Genomic_DNA"/>
</dbReference>
<proteinExistence type="predicted"/>
<protein>
    <submittedName>
        <fullName evidence="2">Uncharacterized protein</fullName>
    </submittedName>
</protein>
<organism evidence="2 3">
    <name type="scientific">Motilibacter peucedani</name>
    <dbReference type="NCBI Taxonomy" id="598650"/>
    <lineage>
        <taxon>Bacteria</taxon>
        <taxon>Bacillati</taxon>
        <taxon>Actinomycetota</taxon>
        <taxon>Actinomycetes</taxon>
        <taxon>Motilibacterales</taxon>
        <taxon>Motilibacteraceae</taxon>
        <taxon>Motilibacter</taxon>
    </lineage>
</organism>
<sequence length="51" mass="5190">MSTGAGAQAGGRADRSARMRTIRSGVRLLPVTLMAALLLAPGVAGQLLSLR</sequence>
<evidence type="ECO:0000256" key="1">
    <source>
        <dbReference type="SAM" id="Phobius"/>
    </source>
</evidence>
<dbReference type="Proteomes" id="UP000281955">
    <property type="component" value="Unassembled WGS sequence"/>
</dbReference>
<evidence type="ECO:0000313" key="2">
    <source>
        <dbReference type="EMBL" id="RKS73931.1"/>
    </source>
</evidence>
<gene>
    <name evidence="2" type="ORF">CLV35_2427</name>
</gene>
<feature type="transmembrane region" description="Helical" evidence="1">
    <location>
        <begin position="28"/>
        <end position="48"/>
    </location>
</feature>
<accession>A0A420XP06</accession>
<keyword evidence="3" id="KW-1185">Reference proteome</keyword>